<dbReference type="PROSITE" id="PS50002">
    <property type="entry name" value="SH3"/>
    <property type="match status" value="1"/>
</dbReference>
<dbReference type="SUPFAM" id="SSF50044">
    <property type="entry name" value="SH3-domain"/>
    <property type="match status" value="1"/>
</dbReference>
<sequence length="537" mass="60885">MGLTHTLDVKDQGYRFRSILWYVLCLSGHDLDQFLNNFSSGKVLYGFVRVDVVTPAKFVLIVWQGEASSESFKLACPRHIDCVKRLCRTVHVTINARSEANLDWNEIVTKVQNLTGNVSHTQPTNSNNTDDEFVPTRESNTYYFFSIITDNVNIICIRKEKYTSGIIVILNILLINYLQGSVYVRANPNKDIPKGCVSRSIWQSQQEKQQDSSKLRSPIKVPKPVGFVRPICEPEINNNNVQSENQSQNIVKQVAQNEMTNTIKNRIKALESKLPSNETTSNYRKVDPRAEIMLARQLSPSVNNDEDENEDDTNHVGTCYKKQDPRAEILAARACKQPQESVFNNSEPVGANYKRPDVQSEIRSIKAANNSNTLSSTNKKSDVINNSSSRDLLYQNGHHYQQSQQQTTSPPLSLSPIVHISNNQINSNIEQQLKNGNNDNNNTYHQNSVSPQNSMYNLVSPCINSSPNTEVHNKTKNNSNLKAVCLYDYNANEDDELSFRAEEHIFDIEQIDEGWWLGRNADGQFGLFPANYVKLMM</sequence>
<dbReference type="InterPro" id="IPR002108">
    <property type="entry name" value="ADF-H"/>
</dbReference>
<dbReference type="STRING" id="6185.A0A095AQ58"/>
<name>A0A095AQ58_SCHHA</name>
<dbReference type="Gene3D" id="3.40.20.10">
    <property type="entry name" value="Severin"/>
    <property type="match status" value="1"/>
</dbReference>
<dbReference type="CDD" id="cd11819">
    <property type="entry name" value="SH3_Cortactin_like"/>
    <property type="match status" value="1"/>
</dbReference>
<dbReference type="GO" id="GO:0030864">
    <property type="term" value="C:cortical actin cytoskeleton"/>
    <property type="evidence" value="ECO:0007669"/>
    <property type="project" value="TreeGrafter"/>
</dbReference>
<reference evidence="1" key="1">
    <citation type="journal article" date="2012" name="Nat. Genet.">
        <title>Whole-genome sequence of Schistosoma haematobium.</title>
        <authorList>
            <person name="Young N.D."/>
            <person name="Jex A.R."/>
            <person name="Li B."/>
            <person name="Liu S."/>
            <person name="Yang L."/>
            <person name="Xiong Z."/>
            <person name="Li Y."/>
            <person name="Cantacessi C."/>
            <person name="Hall R.S."/>
            <person name="Xu X."/>
            <person name="Chen F."/>
            <person name="Wu X."/>
            <person name="Zerlotini A."/>
            <person name="Oliveira G."/>
            <person name="Hofmann A."/>
            <person name="Zhang G."/>
            <person name="Fang X."/>
            <person name="Kang Y."/>
            <person name="Campbell B.E."/>
            <person name="Loukas A."/>
            <person name="Ranganathan S."/>
            <person name="Rollinson D."/>
            <person name="Rinaldi G."/>
            <person name="Brindley P.J."/>
            <person name="Yang H."/>
            <person name="Wang J."/>
            <person name="Wang J."/>
            <person name="Gasser R.B."/>
        </authorList>
    </citation>
    <scope>NUCLEOTIDE SEQUENCE [LARGE SCALE GENOMIC DNA]</scope>
</reference>
<dbReference type="GO" id="GO:0005884">
    <property type="term" value="C:actin filament"/>
    <property type="evidence" value="ECO:0007669"/>
    <property type="project" value="TreeGrafter"/>
</dbReference>
<dbReference type="FunFam" id="2.30.30.40:FF:000046">
    <property type="entry name" value="Drebrin-like protein isoform B"/>
    <property type="match status" value="1"/>
</dbReference>
<dbReference type="Pfam" id="PF00018">
    <property type="entry name" value="SH3_1"/>
    <property type="match status" value="1"/>
</dbReference>
<dbReference type="InterPro" id="IPR036028">
    <property type="entry name" value="SH3-like_dom_sf"/>
</dbReference>
<dbReference type="SUPFAM" id="SSF55753">
    <property type="entry name" value="Actin depolymerizing proteins"/>
    <property type="match status" value="1"/>
</dbReference>
<dbReference type="PROSITE" id="PS51263">
    <property type="entry name" value="ADF_H"/>
    <property type="match status" value="1"/>
</dbReference>
<dbReference type="Gene3D" id="2.30.30.40">
    <property type="entry name" value="SH3 Domains"/>
    <property type="match status" value="1"/>
</dbReference>
<dbReference type="PRINTS" id="PR00452">
    <property type="entry name" value="SH3DOMAIN"/>
</dbReference>
<gene>
    <name evidence="1" type="ORF">MS3_04755</name>
</gene>
<proteinExistence type="predicted"/>
<dbReference type="EMBL" id="KL250777">
    <property type="protein sequence ID" value="KGB36451.1"/>
    <property type="molecule type" value="Genomic_DNA"/>
</dbReference>
<dbReference type="InterPro" id="IPR001452">
    <property type="entry name" value="SH3_domain"/>
</dbReference>
<dbReference type="AlphaFoldDB" id="A0A095AQ58"/>
<dbReference type="InterPro" id="IPR029006">
    <property type="entry name" value="ADF-H/Gelsolin-like_dom_sf"/>
</dbReference>
<dbReference type="GO" id="GO:0051015">
    <property type="term" value="F:actin filament binding"/>
    <property type="evidence" value="ECO:0007669"/>
    <property type="project" value="TreeGrafter"/>
</dbReference>
<organism evidence="1">
    <name type="scientific">Schistosoma haematobium</name>
    <name type="common">Blood fluke</name>
    <dbReference type="NCBI Taxonomy" id="6185"/>
    <lineage>
        <taxon>Eukaryota</taxon>
        <taxon>Metazoa</taxon>
        <taxon>Spiralia</taxon>
        <taxon>Lophotrochozoa</taxon>
        <taxon>Platyhelminthes</taxon>
        <taxon>Trematoda</taxon>
        <taxon>Digenea</taxon>
        <taxon>Strigeidida</taxon>
        <taxon>Schistosomatoidea</taxon>
        <taxon>Schistosomatidae</taxon>
        <taxon>Schistosoma</taxon>
    </lineage>
</organism>
<dbReference type="SMART" id="SM00326">
    <property type="entry name" value="SH3"/>
    <property type="match status" value="1"/>
</dbReference>
<dbReference type="Pfam" id="PF00241">
    <property type="entry name" value="Cofilin_ADF"/>
    <property type="match status" value="1"/>
</dbReference>
<dbReference type="PANTHER" id="PTHR10829:SF25">
    <property type="entry name" value="DREBRIN-LIKE PROTEIN"/>
    <property type="match status" value="1"/>
</dbReference>
<dbReference type="PANTHER" id="PTHR10829">
    <property type="entry name" value="CORTACTIN AND DREBRIN"/>
    <property type="match status" value="1"/>
</dbReference>
<protein>
    <submittedName>
        <fullName evidence="1">Hematopoietic lineage cell-specific protein</fullName>
    </submittedName>
</protein>
<evidence type="ECO:0000313" key="1">
    <source>
        <dbReference type="EMBL" id="KGB36451.1"/>
    </source>
</evidence>
<accession>A0A095AQ58</accession>
<dbReference type="GO" id="GO:0030833">
    <property type="term" value="P:regulation of actin filament polymerization"/>
    <property type="evidence" value="ECO:0007669"/>
    <property type="project" value="TreeGrafter"/>
</dbReference>